<name>A0A6A7RSS8_9PROT</name>
<comment type="subunit">
    <text evidence="10">Monomer.</text>
</comment>
<proteinExistence type="inferred from homology"/>
<dbReference type="GO" id="GO:0052381">
    <property type="term" value="F:tRNA dimethylallyltransferase activity"/>
    <property type="evidence" value="ECO:0007669"/>
    <property type="project" value="UniProtKB-UniRule"/>
</dbReference>
<evidence type="ECO:0000256" key="1">
    <source>
        <dbReference type="ARBA" id="ARBA00001946"/>
    </source>
</evidence>
<dbReference type="Proteomes" id="UP000342300">
    <property type="component" value="Unassembled WGS sequence"/>
</dbReference>
<dbReference type="SUPFAM" id="SSF52540">
    <property type="entry name" value="P-loop containing nucleoside triphosphate hydrolases"/>
    <property type="match status" value="2"/>
</dbReference>
<evidence type="ECO:0000313" key="14">
    <source>
        <dbReference type="EMBL" id="MQM30369.1"/>
    </source>
</evidence>
<feature type="site" description="Interaction with substrate tRNA" evidence="10">
    <location>
        <position position="132"/>
    </location>
</feature>
<dbReference type="EC" id="2.5.1.75" evidence="10"/>
<feature type="region of interest" description="Interaction with substrate tRNA" evidence="10">
    <location>
        <begin position="250"/>
        <end position="255"/>
    </location>
</feature>
<comment type="caution">
    <text evidence="10">Lacks conserved residue(s) required for the propagation of feature annotation.</text>
</comment>
<feature type="site" description="Interaction with substrate tRNA" evidence="10">
    <location>
        <position position="110"/>
    </location>
</feature>
<dbReference type="InterPro" id="IPR018022">
    <property type="entry name" value="IPT"/>
</dbReference>
<evidence type="ECO:0000256" key="6">
    <source>
        <dbReference type="ARBA" id="ARBA00022741"/>
    </source>
</evidence>
<comment type="function">
    <text evidence="2 10 12">Catalyzes the transfer of a dimethylallyl group onto the adenine at position 37 in tRNAs that read codons beginning with uridine, leading to the formation of N6-(dimethylallyl)adenosine (i(6)A).</text>
</comment>
<evidence type="ECO:0000256" key="13">
    <source>
        <dbReference type="RuleBase" id="RU003785"/>
    </source>
</evidence>
<dbReference type="Gene3D" id="3.40.50.300">
    <property type="entry name" value="P-loop containing nucleotide triphosphate hydrolases"/>
    <property type="match status" value="1"/>
</dbReference>
<gene>
    <name evidence="10" type="primary">miaA</name>
    <name evidence="14" type="ORF">CRU78_07435</name>
</gene>
<dbReference type="HAMAP" id="MF_00185">
    <property type="entry name" value="IPP_trans"/>
    <property type="match status" value="1"/>
</dbReference>
<dbReference type="PANTHER" id="PTHR11088">
    <property type="entry name" value="TRNA DIMETHYLALLYLTRANSFERASE"/>
    <property type="match status" value="1"/>
</dbReference>
<evidence type="ECO:0000256" key="7">
    <source>
        <dbReference type="ARBA" id="ARBA00022840"/>
    </source>
</evidence>
<comment type="caution">
    <text evidence="14">The sequence shown here is derived from an EMBL/GenBank/DDBJ whole genome shotgun (WGS) entry which is preliminary data.</text>
</comment>
<dbReference type="GO" id="GO:0006400">
    <property type="term" value="P:tRNA modification"/>
    <property type="evidence" value="ECO:0007669"/>
    <property type="project" value="TreeGrafter"/>
</dbReference>
<keyword evidence="6 10" id="KW-0547">Nucleotide-binding</keyword>
<evidence type="ECO:0000256" key="2">
    <source>
        <dbReference type="ARBA" id="ARBA00003213"/>
    </source>
</evidence>
<keyword evidence="7 10" id="KW-0067">ATP-binding</keyword>
<evidence type="ECO:0000256" key="11">
    <source>
        <dbReference type="RuleBase" id="RU003783"/>
    </source>
</evidence>
<evidence type="ECO:0000256" key="9">
    <source>
        <dbReference type="ARBA" id="ARBA00049563"/>
    </source>
</evidence>
<feature type="binding site" evidence="10">
    <location>
        <begin position="21"/>
        <end position="26"/>
    </location>
    <ligand>
        <name>substrate</name>
    </ligand>
</feature>
<keyword evidence="5 10" id="KW-0819">tRNA processing</keyword>
<comment type="catalytic activity">
    <reaction evidence="9 10 11">
        <text>adenosine(37) in tRNA + dimethylallyl diphosphate = N(6)-dimethylallyladenosine(37) in tRNA + diphosphate</text>
        <dbReference type="Rhea" id="RHEA:26482"/>
        <dbReference type="Rhea" id="RHEA-COMP:10162"/>
        <dbReference type="Rhea" id="RHEA-COMP:10375"/>
        <dbReference type="ChEBI" id="CHEBI:33019"/>
        <dbReference type="ChEBI" id="CHEBI:57623"/>
        <dbReference type="ChEBI" id="CHEBI:74411"/>
        <dbReference type="ChEBI" id="CHEBI:74415"/>
        <dbReference type="EC" id="2.5.1.75"/>
    </reaction>
</comment>
<comment type="similarity">
    <text evidence="3 10 13">Belongs to the IPP transferase family.</text>
</comment>
<evidence type="ECO:0000256" key="10">
    <source>
        <dbReference type="HAMAP-Rule" id="MF_00185"/>
    </source>
</evidence>
<protein>
    <recommendedName>
        <fullName evidence="10">tRNA dimethylallyltransferase</fullName>
        <ecNumber evidence="10">2.5.1.75</ecNumber>
    </recommendedName>
    <alternativeName>
        <fullName evidence="10">Dimethylallyl diphosphate:tRNA dimethylallyltransferase</fullName>
        <shortName evidence="10">DMAPP:tRNA dimethylallyltransferase</shortName>
        <shortName evidence="10">DMATase</shortName>
    </alternativeName>
    <alternativeName>
        <fullName evidence="10">Isopentenyl-diphosphate:tRNA isopentenyltransferase</fullName>
        <shortName evidence="10">IPP transferase</shortName>
        <shortName evidence="10">IPPT</shortName>
        <shortName evidence="10">IPTase</shortName>
    </alternativeName>
</protein>
<comment type="cofactor">
    <cofactor evidence="1 10">
        <name>Mg(2+)</name>
        <dbReference type="ChEBI" id="CHEBI:18420"/>
    </cofactor>
</comment>
<dbReference type="GO" id="GO:0005524">
    <property type="term" value="F:ATP binding"/>
    <property type="evidence" value="ECO:0007669"/>
    <property type="project" value="UniProtKB-UniRule"/>
</dbReference>
<accession>A0A6A7RSS8</accession>
<evidence type="ECO:0000256" key="4">
    <source>
        <dbReference type="ARBA" id="ARBA00022679"/>
    </source>
</evidence>
<keyword evidence="4 10" id="KW-0808">Transferase</keyword>
<dbReference type="Gene3D" id="1.10.20.140">
    <property type="match status" value="1"/>
</dbReference>
<organism evidence="14 15">
    <name type="scientific">Candidatus Accumulibacter phosphatis</name>
    <dbReference type="NCBI Taxonomy" id="327160"/>
    <lineage>
        <taxon>Bacteria</taxon>
        <taxon>Pseudomonadati</taxon>
        <taxon>Pseudomonadota</taxon>
        <taxon>Betaproteobacteria</taxon>
        <taxon>Candidatus Accumulibacter</taxon>
    </lineage>
</organism>
<dbReference type="AlphaFoldDB" id="A0A6A7RSS8"/>
<feature type="region of interest" description="Interaction with substrate tRNA" evidence="10">
    <location>
        <begin position="168"/>
        <end position="172"/>
    </location>
</feature>
<keyword evidence="8 10" id="KW-0460">Magnesium</keyword>
<feature type="binding site" evidence="10">
    <location>
        <begin position="19"/>
        <end position="26"/>
    </location>
    <ligand>
        <name>ATP</name>
        <dbReference type="ChEBI" id="CHEBI:30616"/>
    </ligand>
</feature>
<feature type="region of interest" description="Interaction with substrate tRNA" evidence="10">
    <location>
        <begin position="44"/>
        <end position="47"/>
    </location>
</feature>
<dbReference type="Pfam" id="PF01715">
    <property type="entry name" value="IPPT"/>
    <property type="match status" value="1"/>
</dbReference>
<dbReference type="EMBL" id="PDHS01000159">
    <property type="protein sequence ID" value="MQM30369.1"/>
    <property type="molecule type" value="Genomic_DNA"/>
</dbReference>
<dbReference type="InterPro" id="IPR027417">
    <property type="entry name" value="P-loop_NTPase"/>
</dbReference>
<evidence type="ECO:0000256" key="5">
    <source>
        <dbReference type="ARBA" id="ARBA00022694"/>
    </source>
</evidence>
<evidence type="ECO:0000256" key="8">
    <source>
        <dbReference type="ARBA" id="ARBA00022842"/>
    </source>
</evidence>
<dbReference type="NCBIfam" id="TIGR00174">
    <property type="entry name" value="miaA"/>
    <property type="match status" value="1"/>
</dbReference>
<evidence type="ECO:0000256" key="12">
    <source>
        <dbReference type="RuleBase" id="RU003784"/>
    </source>
</evidence>
<dbReference type="FunFam" id="1.10.20.140:FF:000001">
    <property type="entry name" value="tRNA dimethylallyltransferase"/>
    <property type="match status" value="1"/>
</dbReference>
<evidence type="ECO:0000256" key="3">
    <source>
        <dbReference type="ARBA" id="ARBA00005842"/>
    </source>
</evidence>
<evidence type="ECO:0000313" key="15">
    <source>
        <dbReference type="Proteomes" id="UP000342300"/>
    </source>
</evidence>
<dbReference type="InterPro" id="IPR039657">
    <property type="entry name" value="Dimethylallyltransferase"/>
</dbReference>
<reference evidence="14 15" key="1">
    <citation type="submission" date="2017-09" db="EMBL/GenBank/DDBJ databases">
        <title>Metagenomic Analysis Reveals Denitrifying Candidatus Accumulibacter and Flanking Population as a Source of N2O.</title>
        <authorList>
            <person name="Gao H."/>
            <person name="Mao Y."/>
            <person name="Zhao X."/>
            <person name="Liu W.-T."/>
            <person name="Zhang T."/>
            <person name="Wells G."/>
        </authorList>
    </citation>
    <scope>NUCLEOTIDE SEQUENCE [LARGE SCALE GENOMIC DNA]</scope>
    <source>
        <strain evidence="14">CANDO_2_IC</strain>
    </source>
</reference>
<sequence>MKVTTDSSVQLPPAILLMGPTASGKTALAMALARRFPVELISVDSAQVFRDMDIGTAKPDAATLAEFPHQLIDLIAPTQAYSAARFRADALTAMAEISARGRVPLLVGGTMLYFKALLEGLAELPQAEPATRAAIDREAAIRGWPALHAELAEIDPATAARLHSTDAQRIQRALEVFRLSGRPLSALLAAGEKQTAAYEFTAIGLLPSDRAVLHQRIAERFAAMLAAGLEAEVAMLRARYPLHAALPSMRCVGYRQVWEVQDGLLPHHELRDRGIFATRQLAKRQITWLGNTLRPKIVDCLAADADERVARLLGGILR</sequence>
<dbReference type="PANTHER" id="PTHR11088:SF60">
    <property type="entry name" value="TRNA DIMETHYLALLYLTRANSFERASE"/>
    <property type="match status" value="1"/>
</dbReference>